<name>A0A0M3K6X6_ANISI</name>
<keyword evidence="2" id="KW-1185">Reference proteome</keyword>
<organism evidence="3">
    <name type="scientific">Anisakis simplex</name>
    <name type="common">Herring worm</name>
    <dbReference type="NCBI Taxonomy" id="6269"/>
    <lineage>
        <taxon>Eukaryota</taxon>
        <taxon>Metazoa</taxon>
        <taxon>Ecdysozoa</taxon>
        <taxon>Nematoda</taxon>
        <taxon>Chromadorea</taxon>
        <taxon>Rhabditida</taxon>
        <taxon>Spirurina</taxon>
        <taxon>Ascaridomorpha</taxon>
        <taxon>Ascaridoidea</taxon>
        <taxon>Anisakidae</taxon>
        <taxon>Anisakis</taxon>
        <taxon>Anisakis simplex complex</taxon>
    </lineage>
</organism>
<dbReference type="WBParaSite" id="ASIM_0001671701-mRNA-1">
    <property type="protein sequence ID" value="ASIM_0001671701-mRNA-1"/>
    <property type="gene ID" value="ASIM_0001671701"/>
</dbReference>
<dbReference type="EMBL" id="UYRR01032824">
    <property type="protein sequence ID" value="VDK56912.1"/>
    <property type="molecule type" value="Genomic_DNA"/>
</dbReference>
<accession>A0A0M3K6X6</accession>
<evidence type="ECO:0000313" key="1">
    <source>
        <dbReference type="EMBL" id="VDK56912.1"/>
    </source>
</evidence>
<evidence type="ECO:0000313" key="3">
    <source>
        <dbReference type="WBParaSite" id="ASIM_0001671701-mRNA-1"/>
    </source>
</evidence>
<dbReference type="Proteomes" id="UP000267096">
    <property type="component" value="Unassembled WGS sequence"/>
</dbReference>
<proteinExistence type="predicted"/>
<protein>
    <submittedName>
        <fullName evidence="3">Purine nucleoside phosphorylase</fullName>
    </submittedName>
</protein>
<gene>
    <name evidence="1" type="ORF">ASIM_LOCUS16124</name>
</gene>
<evidence type="ECO:0000313" key="2">
    <source>
        <dbReference type="Proteomes" id="UP000267096"/>
    </source>
</evidence>
<reference evidence="1 2" key="2">
    <citation type="submission" date="2018-11" db="EMBL/GenBank/DDBJ databases">
        <authorList>
            <consortium name="Pathogen Informatics"/>
        </authorList>
    </citation>
    <scope>NUCLEOTIDE SEQUENCE [LARGE SCALE GENOMIC DNA]</scope>
</reference>
<reference evidence="3" key="1">
    <citation type="submission" date="2017-02" db="UniProtKB">
        <authorList>
            <consortium name="WormBaseParasite"/>
        </authorList>
    </citation>
    <scope>IDENTIFICATION</scope>
</reference>
<dbReference type="AlphaFoldDB" id="A0A0M3K6X6"/>
<sequence>MNFQTNTLFGTFDDPLFQARAAQAALAEMDVKNVNMAAGGMLRPSDMFT</sequence>